<dbReference type="GO" id="GO:0003684">
    <property type="term" value="F:damaged DNA binding"/>
    <property type="evidence" value="ECO:0007669"/>
    <property type="project" value="InterPro"/>
</dbReference>
<protein>
    <submittedName>
        <fullName evidence="15">Putative KU80 protein</fullName>
    </submittedName>
</protein>
<dbReference type="VEuPathDB" id="TriTrypDB:TcYC6_0095090"/>
<feature type="chain" id="PRO_5016108107" evidence="13">
    <location>
        <begin position="24"/>
        <end position="744"/>
    </location>
</feature>
<dbReference type="VEuPathDB" id="TriTrypDB:TcG_04285"/>
<sequence length="744" mass="82368">MTLRSALVFALDLNCPSASLALAAEFCRRSAETTMMFAPHDEMALVLAGTCDPHNPPQNGQKGGERFKHISVPCALAAPTVEFLEPLAHITPPPPPCERHEVDFLETLFVCDHVLRERTANKCYQRVVYLITDAHTDVARKDDMNTLLESFQQHGVSLVVIGIDFTETSVDATDDEERDDKSLTELSLKAQNERVLHVMCSLLGEESMVVSLEEALQEVQELRRRKITQRALLRVVLSIGDVRLATQMFTKTQEERLPTMKRTTANGEEVYMKTIFQDLSEDAAPLRKEDLLKGYHYGRSLVPCAREDVGAMKIKGPRAMDAVGFVPIKQVPAYVLLGGVKVIMPLADDMVGAKAFRSIVRAIAADNRAMIVRFVRTRDADPVLGLCVPSTNERRDVLFFSPLPYAEDVRFFEFSDYKGMWGTSSDDDDDGEEARLLAAIVEDMTVGKSVLRPRETFNPVIQQYYATLRAKLRLFCDGREGVGGKGSCGADELRGGKNGEKNTNGEVLLPLVGAIKATSAAFGVPGNQLESVLSSVREKLEACARSFVYVSNRENCVAEERQSYRFYSPAASHDVDASDASTRAPSTVATPCIISDASQITTVDPVYSFKAIVQAREGVNVRLAMDKLGDIVFKLLRCSLGDAQYAKCTGCVLVLRQHCVREGEAAYFNDFLLKLMLMARELDHESFWKNGIMARGIAPITKRECPNSTMDDEEAAHRFLTQDRTLPAPLLEDPTDEGVLNMIT</sequence>
<organism evidence="15 16">
    <name type="scientific">Trypanosoma cruzi</name>
    <dbReference type="NCBI Taxonomy" id="5693"/>
    <lineage>
        <taxon>Eukaryota</taxon>
        <taxon>Discoba</taxon>
        <taxon>Euglenozoa</taxon>
        <taxon>Kinetoplastea</taxon>
        <taxon>Metakinetoplastina</taxon>
        <taxon>Trypanosomatida</taxon>
        <taxon>Trypanosomatidae</taxon>
        <taxon>Trypanosoma</taxon>
        <taxon>Schizotrypanum</taxon>
    </lineage>
</organism>
<dbReference type="VEuPathDB" id="TriTrypDB:Tc_MARK_1804"/>
<evidence type="ECO:0000259" key="14">
    <source>
        <dbReference type="SMART" id="SM00559"/>
    </source>
</evidence>
<keyword evidence="10" id="KW-0234">DNA repair</keyword>
<dbReference type="Pfam" id="PF03731">
    <property type="entry name" value="Ku_N"/>
    <property type="match status" value="1"/>
</dbReference>
<keyword evidence="11" id="KW-0539">Nucleus</keyword>
<dbReference type="EMBL" id="PRFC01000089">
    <property type="protein sequence ID" value="PWV08570.1"/>
    <property type="molecule type" value="Genomic_DNA"/>
</dbReference>
<dbReference type="GO" id="GO:0043564">
    <property type="term" value="C:Ku70:Ku80 complex"/>
    <property type="evidence" value="ECO:0007669"/>
    <property type="project" value="InterPro"/>
</dbReference>
<evidence type="ECO:0000256" key="5">
    <source>
        <dbReference type="ARBA" id="ARBA00022801"/>
    </source>
</evidence>
<feature type="domain" description="Ku" evidence="14">
    <location>
        <begin position="283"/>
        <end position="420"/>
    </location>
</feature>
<dbReference type="GO" id="GO:0000723">
    <property type="term" value="P:telomere maintenance"/>
    <property type="evidence" value="ECO:0007669"/>
    <property type="project" value="InterPro"/>
</dbReference>
<dbReference type="InterPro" id="IPR006164">
    <property type="entry name" value="DNA_bd_Ku70/Ku80"/>
</dbReference>
<dbReference type="GO" id="GO:0042162">
    <property type="term" value="F:telomeric DNA binding"/>
    <property type="evidence" value="ECO:0007669"/>
    <property type="project" value="InterPro"/>
</dbReference>
<dbReference type="GO" id="GO:0016787">
    <property type="term" value="F:hydrolase activity"/>
    <property type="evidence" value="ECO:0007669"/>
    <property type="project" value="UniProtKB-KW"/>
</dbReference>
<keyword evidence="6" id="KW-0347">Helicase</keyword>
<dbReference type="InterPro" id="IPR036465">
    <property type="entry name" value="vWFA_dom_sf"/>
</dbReference>
<keyword evidence="8" id="KW-0238">DNA-binding</keyword>
<evidence type="ECO:0000256" key="6">
    <source>
        <dbReference type="ARBA" id="ARBA00022806"/>
    </source>
</evidence>
<dbReference type="Pfam" id="PF08785">
    <property type="entry name" value="Ku_PK_bind"/>
    <property type="match status" value="1"/>
</dbReference>
<dbReference type="PANTHER" id="PTHR12604">
    <property type="entry name" value="KU AUTOANTIGEN DNA HELICASE"/>
    <property type="match status" value="1"/>
</dbReference>
<dbReference type="InterPro" id="IPR014893">
    <property type="entry name" value="Ku_PK_bind"/>
</dbReference>
<dbReference type="GO" id="GO:0004386">
    <property type="term" value="F:helicase activity"/>
    <property type="evidence" value="ECO:0007669"/>
    <property type="project" value="UniProtKB-KW"/>
</dbReference>
<keyword evidence="7" id="KW-0067">ATP-binding</keyword>
<evidence type="ECO:0000256" key="13">
    <source>
        <dbReference type="SAM" id="SignalP"/>
    </source>
</evidence>
<dbReference type="Pfam" id="PF02735">
    <property type="entry name" value="Ku"/>
    <property type="match status" value="1"/>
</dbReference>
<name>A0A2V2WJ14_TRYCR</name>
<dbReference type="VEuPathDB" id="TriTrypDB:TcCLB.511491.50"/>
<reference evidence="15 16" key="1">
    <citation type="journal article" date="2018" name="Microb. Genom.">
        <title>Expanding an expanded genome: long-read sequencing of Trypanosoma cruzi.</title>
        <authorList>
            <person name="Berna L."/>
            <person name="Rodriguez M."/>
            <person name="Chiribao M.L."/>
            <person name="Parodi-Talice A."/>
            <person name="Pita S."/>
            <person name="Rijo G."/>
            <person name="Alvarez-Valin F."/>
            <person name="Robello C."/>
        </authorList>
    </citation>
    <scope>NUCLEOTIDE SEQUENCE [LARGE SCALE GENOMIC DNA]</scope>
    <source>
        <strain evidence="15 16">TCC</strain>
    </source>
</reference>
<dbReference type="VEuPathDB" id="TriTrypDB:TCDM_06294"/>
<dbReference type="GO" id="GO:0005524">
    <property type="term" value="F:ATP binding"/>
    <property type="evidence" value="ECO:0007669"/>
    <property type="project" value="UniProtKB-KW"/>
</dbReference>
<dbReference type="PANTHER" id="PTHR12604:SF4">
    <property type="entry name" value="X-RAY REPAIR CROSS-COMPLEMENTING PROTEIN 5"/>
    <property type="match status" value="1"/>
</dbReference>
<dbReference type="SUPFAM" id="SSF101420">
    <property type="entry name" value="C-terminal domain of Ku80"/>
    <property type="match status" value="1"/>
</dbReference>
<keyword evidence="13" id="KW-0732">Signal</keyword>
<comment type="similarity">
    <text evidence="2">Belongs to the ku80 family.</text>
</comment>
<dbReference type="GO" id="GO:0003690">
    <property type="term" value="F:double-stranded DNA binding"/>
    <property type="evidence" value="ECO:0007669"/>
    <property type="project" value="TreeGrafter"/>
</dbReference>
<dbReference type="VEuPathDB" id="TriTrypDB:TcCL_NonESM05281"/>
<feature type="signal peptide" evidence="13">
    <location>
        <begin position="1"/>
        <end position="23"/>
    </location>
</feature>
<dbReference type="GO" id="GO:0006303">
    <property type="term" value="P:double-strand break repair via nonhomologous end joining"/>
    <property type="evidence" value="ECO:0007669"/>
    <property type="project" value="InterPro"/>
</dbReference>
<dbReference type="GO" id="GO:0006310">
    <property type="term" value="P:DNA recombination"/>
    <property type="evidence" value="ECO:0007669"/>
    <property type="project" value="UniProtKB-KW"/>
</dbReference>
<gene>
    <name evidence="15" type="ORF">C3747_89g82</name>
</gene>
<dbReference type="Gene3D" id="1.25.40.240">
    <property type="entry name" value="Ku, C-terminal domain"/>
    <property type="match status" value="1"/>
</dbReference>
<dbReference type="InterPro" id="IPR036494">
    <property type="entry name" value="Ku_C_sf"/>
</dbReference>
<dbReference type="Proteomes" id="UP000246078">
    <property type="component" value="Unassembled WGS sequence"/>
</dbReference>
<evidence type="ECO:0000256" key="2">
    <source>
        <dbReference type="ARBA" id="ARBA00007726"/>
    </source>
</evidence>
<dbReference type="VEuPathDB" id="TriTrypDB:BCY84_00820"/>
<dbReference type="AlphaFoldDB" id="A0A2V2WJ14"/>
<comment type="caution">
    <text evidence="15">The sequence shown here is derived from an EMBL/GenBank/DDBJ whole genome shotgun (WGS) entry which is preliminary data.</text>
</comment>
<keyword evidence="5" id="KW-0378">Hydrolase</keyword>
<dbReference type="InterPro" id="IPR016194">
    <property type="entry name" value="SPOC-like_C_dom_sf"/>
</dbReference>
<evidence type="ECO:0000256" key="10">
    <source>
        <dbReference type="ARBA" id="ARBA00023204"/>
    </source>
</evidence>
<dbReference type="Gene3D" id="3.40.50.410">
    <property type="entry name" value="von Willebrand factor, type A domain"/>
    <property type="match status" value="1"/>
</dbReference>
<comment type="subcellular location">
    <subcellularLocation>
        <location evidence="1">Nucleus</location>
    </subcellularLocation>
</comment>
<keyword evidence="9" id="KW-0233">DNA recombination</keyword>
<dbReference type="VEuPathDB" id="TriTrypDB:TcG_04284"/>
<evidence type="ECO:0000313" key="16">
    <source>
        <dbReference type="Proteomes" id="UP000246078"/>
    </source>
</evidence>
<dbReference type="InterPro" id="IPR024193">
    <property type="entry name" value="Ku80"/>
</dbReference>
<dbReference type="InterPro" id="IPR005161">
    <property type="entry name" value="Ku_N"/>
</dbReference>
<evidence type="ECO:0000256" key="3">
    <source>
        <dbReference type="ARBA" id="ARBA00022741"/>
    </source>
</evidence>
<evidence type="ECO:0000256" key="4">
    <source>
        <dbReference type="ARBA" id="ARBA00022763"/>
    </source>
</evidence>
<dbReference type="SMART" id="SM00559">
    <property type="entry name" value="Ku78"/>
    <property type="match status" value="1"/>
</dbReference>
<dbReference type="CDD" id="cd00873">
    <property type="entry name" value="KU80"/>
    <property type="match status" value="1"/>
</dbReference>
<keyword evidence="12" id="KW-0175">Coiled coil</keyword>
<dbReference type="SUPFAM" id="SSF100939">
    <property type="entry name" value="SPOC domain-like"/>
    <property type="match status" value="1"/>
</dbReference>
<dbReference type="Gene3D" id="2.40.290.10">
    <property type="match status" value="1"/>
</dbReference>
<evidence type="ECO:0000256" key="1">
    <source>
        <dbReference type="ARBA" id="ARBA00004123"/>
    </source>
</evidence>
<proteinExistence type="inferred from homology"/>
<evidence type="ECO:0000256" key="7">
    <source>
        <dbReference type="ARBA" id="ARBA00022840"/>
    </source>
</evidence>
<dbReference type="VEuPathDB" id="TriTrypDB:C4B63_42g222"/>
<dbReference type="VEuPathDB" id="TriTrypDB:TcBrA4_0030870"/>
<dbReference type="VEuPathDB" id="TriTrypDB:ECC02_000164"/>
<evidence type="ECO:0000313" key="15">
    <source>
        <dbReference type="EMBL" id="PWV08570.1"/>
    </source>
</evidence>
<keyword evidence="3" id="KW-0547">Nucleotide-binding</keyword>
<accession>A0A2V2WJ14</accession>
<dbReference type="VEuPathDB" id="TriTrypDB:C3747_89g82"/>
<evidence type="ECO:0000256" key="11">
    <source>
        <dbReference type="ARBA" id="ARBA00023242"/>
    </source>
</evidence>
<evidence type="ECO:0000256" key="8">
    <source>
        <dbReference type="ARBA" id="ARBA00023125"/>
    </source>
</evidence>
<evidence type="ECO:0000256" key="12">
    <source>
        <dbReference type="SAM" id="Coils"/>
    </source>
</evidence>
<feature type="coiled-coil region" evidence="12">
    <location>
        <begin position="205"/>
        <end position="232"/>
    </location>
</feature>
<keyword evidence="4" id="KW-0227">DNA damage</keyword>
<dbReference type="SUPFAM" id="SSF53300">
    <property type="entry name" value="vWA-like"/>
    <property type="match status" value="1"/>
</dbReference>
<evidence type="ECO:0000256" key="9">
    <source>
        <dbReference type="ARBA" id="ARBA00023172"/>
    </source>
</evidence>
<dbReference type="VEuPathDB" id="TriTrypDB:TCSYLVIO_003092"/>